<gene>
    <name evidence="10" type="primary">BQ5605_C013g07084</name>
    <name evidence="10" type="ORF">BQ5605_C013G07084</name>
</gene>
<organism evidence="10 11">
    <name type="scientific">Microbotryum silenes-dioicae</name>
    <dbReference type="NCBI Taxonomy" id="796604"/>
    <lineage>
        <taxon>Eukaryota</taxon>
        <taxon>Fungi</taxon>
        <taxon>Dikarya</taxon>
        <taxon>Basidiomycota</taxon>
        <taxon>Pucciniomycotina</taxon>
        <taxon>Microbotryomycetes</taxon>
        <taxon>Microbotryales</taxon>
        <taxon>Microbotryaceae</taxon>
        <taxon>Microbotryum</taxon>
    </lineage>
</organism>
<feature type="transmembrane region" description="Helical" evidence="7">
    <location>
        <begin position="365"/>
        <end position="389"/>
    </location>
</feature>
<keyword evidence="8" id="KW-0732">Signal</keyword>
<evidence type="ECO:0000256" key="3">
    <source>
        <dbReference type="ARBA" id="ARBA00022475"/>
    </source>
</evidence>
<evidence type="ECO:0000256" key="7">
    <source>
        <dbReference type="SAM" id="Phobius"/>
    </source>
</evidence>
<dbReference type="STRING" id="796604.A0A2X0MC47"/>
<dbReference type="InterPro" id="IPR004680">
    <property type="entry name" value="Cit_transptr-like_dom"/>
</dbReference>
<comment type="subcellular location">
    <subcellularLocation>
        <location evidence="1">Cell membrane</location>
        <topology evidence="1">Multi-pass membrane protein</topology>
    </subcellularLocation>
</comment>
<reference evidence="10 11" key="1">
    <citation type="submission" date="2016-11" db="EMBL/GenBank/DDBJ databases">
        <authorList>
            <person name="Jaros S."/>
            <person name="Januszkiewicz K."/>
            <person name="Wedrychowicz H."/>
        </authorList>
    </citation>
    <scope>NUCLEOTIDE SEQUENCE [LARGE SCALE GENOMIC DNA]</scope>
</reference>
<feature type="transmembrane region" description="Helical" evidence="7">
    <location>
        <begin position="425"/>
        <end position="443"/>
    </location>
</feature>
<feature type="transmembrane region" description="Helical" evidence="7">
    <location>
        <begin position="328"/>
        <end position="353"/>
    </location>
</feature>
<keyword evidence="3" id="KW-1003">Cell membrane</keyword>
<feature type="transmembrane region" description="Helical" evidence="7">
    <location>
        <begin position="78"/>
        <end position="103"/>
    </location>
</feature>
<evidence type="ECO:0000256" key="2">
    <source>
        <dbReference type="ARBA" id="ARBA00022448"/>
    </source>
</evidence>
<dbReference type="Pfam" id="PF03600">
    <property type="entry name" value="CitMHS"/>
    <property type="match status" value="1"/>
</dbReference>
<sequence>MASDLTTSWCSLSLFFTWLVHFDRFQNSKAYISTALDSTGGLRALAFFISQKSARTPQLSPPSAEKTASGVQLYTTLYVFWFVAGVIVGNDPIVLSGTAFLGYMTRVTGITTPTAWTFSQFIAANIASAALVSSNPTNVLIAGAFELNFLTGYTKNTLLPSVITQVDTTCTAAVVAYPLLLVTFKTLKPPRKDGTSGVPAYIPAQLTPPDVDPRSALLDPKGAVFHSALILVTLVVLVGTSFVKSVEVWMVTAPGGIIALLRDLWTERGSHPLSTPQEPEGINLGRVIVSTSRYEPRYSLPAFDRAFRRQFPTTATTISRLPLSLLPFAGGIFVLARALTSLGWTSIFALWLAKISINPAVTIFFLGYFIALVLCPLCGTNIGATILLVEILRDPNFSHAPHIVASPKILTGAIFSTALASNLGAFSWTFSSSLAGLLWVSILKQKGIHVKAREFAAWNCLFLPILSTVASAVVLLEVECFQ</sequence>
<evidence type="ECO:0000256" key="4">
    <source>
        <dbReference type="ARBA" id="ARBA00022692"/>
    </source>
</evidence>
<feature type="domain" description="Citrate transporter-like" evidence="9">
    <location>
        <begin position="70"/>
        <end position="394"/>
    </location>
</feature>
<dbReference type="EMBL" id="FQNC01000013">
    <property type="protein sequence ID" value="SGY14751.1"/>
    <property type="molecule type" value="Genomic_DNA"/>
</dbReference>
<name>A0A2X0MC47_9BASI</name>
<feature type="transmembrane region" description="Helical" evidence="7">
    <location>
        <begin position="223"/>
        <end position="243"/>
    </location>
</feature>
<evidence type="ECO:0000259" key="9">
    <source>
        <dbReference type="Pfam" id="PF03600"/>
    </source>
</evidence>
<keyword evidence="4 7" id="KW-0812">Transmembrane</keyword>
<evidence type="ECO:0000313" key="11">
    <source>
        <dbReference type="Proteomes" id="UP000249464"/>
    </source>
</evidence>
<dbReference type="Proteomes" id="UP000249464">
    <property type="component" value="Unassembled WGS sequence"/>
</dbReference>
<keyword evidence="11" id="KW-1185">Reference proteome</keyword>
<accession>A0A2X0MC47</accession>
<evidence type="ECO:0000313" key="10">
    <source>
        <dbReference type="EMBL" id="SGY14751.1"/>
    </source>
</evidence>
<keyword evidence="5 7" id="KW-1133">Transmembrane helix</keyword>
<evidence type="ECO:0000256" key="6">
    <source>
        <dbReference type="ARBA" id="ARBA00023136"/>
    </source>
</evidence>
<proteinExistence type="predicted"/>
<dbReference type="AlphaFoldDB" id="A0A2X0MC47"/>
<dbReference type="GO" id="GO:0005886">
    <property type="term" value="C:plasma membrane"/>
    <property type="evidence" value="ECO:0007669"/>
    <property type="project" value="UniProtKB-SubCell"/>
</dbReference>
<keyword evidence="2" id="KW-0813">Transport</keyword>
<keyword evidence="6 7" id="KW-0472">Membrane</keyword>
<feature type="chain" id="PRO_5016039772" evidence="8">
    <location>
        <begin position="23"/>
        <end position="482"/>
    </location>
</feature>
<evidence type="ECO:0000256" key="1">
    <source>
        <dbReference type="ARBA" id="ARBA00004651"/>
    </source>
</evidence>
<feature type="transmembrane region" description="Helical" evidence="7">
    <location>
        <begin position="455"/>
        <end position="476"/>
    </location>
</feature>
<dbReference type="PANTHER" id="PTHR43302:SF5">
    <property type="entry name" value="TRANSPORTER ARSB-RELATED"/>
    <property type="match status" value="1"/>
</dbReference>
<feature type="signal peptide" evidence="8">
    <location>
        <begin position="1"/>
        <end position="22"/>
    </location>
</feature>
<evidence type="ECO:0000256" key="8">
    <source>
        <dbReference type="SAM" id="SignalP"/>
    </source>
</evidence>
<protein>
    <submittedName>
        <fullName evidence="10">BQ5605_C013g07084 protein</fullName>
    </submittedName>
</protein>
<dbReference type="PANTHER" id="PTHR43302">
    <property type="entry name" value="TRANSPORTER ARSB-RELATED"/>
    <property type="match status" value="1"/>
</dbReference>
<evidence type="ECO:0000256" key="5">
    <source>
        <dbReference type="ARBA" id="ARBA00022989"/>
    </source>
</evidence>
<dbReference type="GO" id="GO:0055085">
    <property type="term" value="P:transmembrane transport"/>
    <property type="evidence" value="ECO:0007669"/>
    <property type="project" value="InterPro"/>
</dbReference>